<evidence type="ECO:0000313" key="2">
    <source>
        <dbReference type="EMBL" id="CVK32502.1"/>
    </source>
</evidence>
<dbReference type="GO" id="GO:0008168">
    <property type="term" value="F:methyltransferase activity"/>
    <property type="evidence" value="ECO:0007669"/>
    <property type="project" value="TreeGrafter"/>
</dbReference>
<dbReference type="KEGG" id="mema:MMAB1_1289"/>
<gene>
    <name evidence="2" type="ORF">MMAB1_1289</name>
</gene>
<dbReference type="PANTHER" id="PTHR43591">
    <property type="entry name" value="METHYLTRANSFERASE"/>
    <property type="match status" value="1"/>
</dbReference>
<dbReference type="InterPro" id="IPR041698">
    <property type="entry name" value="Methyltransf_25"/>
</dbReference>
<accession>A0A0X3BK24</accession>
<dbReference type="Gene3D" id="3.40.50.150">
    <property type="entry name" value="Vaccinia Virus protein VP39"/>
    <property type="match status" value="1"/>
</dbReference>
<dbReference type="Proteomes" id="UP000069850">
    <property type="component" value="Chromosome 1"/>
</dbReference>
<dbReference type="CDD" id="cd02440">
    <property type="entry name" value="AdoMet_MTases"/>
    <property type="match status" value="1"/>
</dbReference>
<sequence>MRPYDILPVMDNSFIFTIFEGLPRQGPGSNECTRKAFSMLTDLPAQPEILDIGCGTGMQTTELARICPDCRITAVDVHQPYLDDLARRAAAAGVGERITTVRASMDDLPFDDTSFDVLWAEGSIFVIGFSEGLASWRRLLRPGGYLCLTEAVWFTEKPSSEVAAFWNECYPGITTVRGNCVIAERAGYEVVATFPLPESAWWEDYYTPLIKRLADLRVAAAGDPDAEALIDFSEREIAVYREHAGEYGYEFFVLRKNR</sequence>
<feature type="domain" description="Methyltransferase" evidence="1">
    <location>
        <begin position="49"/>
        <end position="144"/>
    </location>
</feature>
<dbReference type="SUPFAM" id="SSF53335">
    <property type="entry name" value="S-adenosyl-L-methionine-dependent methyltransferases"/>
    <property type="match status" value="1"/>
</dbReference>
<evidence type="ECO:0000313" key="3">
    <source>
        <dbReference type="Proteomes" id="UP000069850"/>
    </source>
</evidence>
<dbReference type="PANTHER" id="PTHR43591:SF24">
    <property type="entry name" value="2-METHOXY-6-POLYPRENYL-1,4-BENZOQUINOL METHYLASE, MITOCHONDRIAL"/>
    <property type="match status" value="1"/>
</dbReference>
<dbReference type="Pfam" id="PF13649">
    <property type="entry name" value="Methyltransf_25"/>
    <property type="match status" value="1"/>
</dbReference>
<organism evidence="2 3">
    <name type="scientific">Methanoculleus bourgensis</name>
    <dbReference type="NCBI Taxonomy" id="83986"/>
    <lineage>
        <taxon>Archaea</taxon>
        <taxon>Methanobacteriati</taxon>
        <taxon>Methanobacteriota</taxon>
        <taxon>Stenosarchaea group</taxon>
        <taxon>Methanomicrobia</taxon>
        <taxon>Methanomicrobiales</taxon>
        <taxon>Methanomicrobiaceae</taxon>
        <taxon>Methanoculleus</taxon>
    </lineage>
</organism>
<reference evidence="2 3" key="1">
    <citation type="submission" date="2016-01" db="EMBL/GenBank/DDBJ databases">
        <authorList>
            <person name="Manzoor S."/>
        </authorList>
    </citation>
    <scope>NUCLEOTIDE SEQUENCE [LARGE SCALE GENOMIC DNA]</scope>
    <source>
        <strain evidence="2">Methanoculleus sp MAB1</strain>
    </source>
</reference>
<protein>
    <recommendedName>
        <fullName evidence="1">Methyltransferase domain-containing protein</fullName>
    </recommendedName>
</protein>
<dbReference type="InterPro" id="IPR029063">
    <property type="entry name" value="SAM-dependent_MTases_sf"/>
</dbReference>
<dbReference type="AlphaFoldDB" id="A0A0X3BK24"/>
<name>A0A0X3BK24_9EURY</name>
<evidence type="ECO:0000259" key="1">
    <source>
        <dbReference type="Pfam" id="PF13649"/>
    </source>
</evidence>
<proteinExistence type="predicted"/>
<dbReference type="EMBL" id="LT158599">
    <property type="protein sequence ID" value="CVK32502.1"/>
    <property type="molecule type" value="Genomic_DNA"/>
</dbReference>